<accession>A0A8J5M5U2</accession>
<sequence>MSTVAKGATDLLKLELSVGDGQERGEAGHPGNVSLPMLDDILIGRIVSYSPSKESWMRYKAYRPAGNSYIVGRVRCRVKEGRLASLFHVQ</sequence>
<proteinExistence type="predicted"/>
<dbReference type="AlphaFoldDB" id="A0A8J5M5U2"/>
<evidence type="ECO:0000313" key="1">
    <source>
        <dbReference type="EMBL" id="KAG6967079.1"/>
    </source>
</evidence>
<gene>
    <name evidence="1" type="ORF">JG688_00006473</name>
</gene>
<evidence type="ECO:0000313" key="2">
    <source>
        <dbReference type="Proteomes" id="UP000709295"/>
    </source>
</evidence>
<comment type="caution">
    <text evidence="1">The sequence shown here is derived from an EMBL/GenBank/DDBJ whole genome shotgun (WGS) entry which is preliminary data.</text>
</comment>
<protein>
    <submittedName>
        <fullName evidence="1">Uncharacterized protein</fullName>
    </submittedName>
</protein>
<dbReference type="EMBL" id="JAENGY010000284">
    <property type="protein sequence ID" value="KAG6967079.1"/>
    <property type="molecule type" value="Genomic_DNA"/>
</dbReference>
<dbReference type="Proteomes" id="UP000709295">
    <property type="component" value="Unassembled WGS sequence"/>
</dbReference>
<name>A0A8J5M5U2_9STRA</name>
<reference evidence="1" key="1">
    <citation type="submission" date="2021-01" db="EMBL/GenBank/DDBJ databases">
        <title>Phytophthora aleatoria, a newly-described species from Pinus radiata is distinct from Phytophthora cactorum isolates based on comparative genomics.</title>
        <authorList>
            <person name="Mcdougal R."/>
            <person name="Panda P."/>
            <person name="Williams N."/>
            <person name="Studholme D.J."/>
        </authorList>
    </citation>
    <scope>NUCLEOTIDE SEQUENCE</scope>
    <source>
        <strain evidence="1">NZFS 4037</strain>
    </source>
</reference>
<keyword evidence="2" id="KW-1185">Reference proteome</keyword>
<organism evidence="1 2">
    <name type="scientific">Phytophthora aleatoria</name>
    <dbReference type="NCBI Taxonomy" id="2496075"/>
    <lineage>
        <taxon>Eukaryota</taxon>
        <taxon>Sar</taxon>
        <taxon>Stramenopiles</taxon>
        <taxon>Oomycota</taxon>
        <taxon>Peronosporomycetes</taxon>
        <taxon>Peronosporales</taxon>
        <taxon>Peronosporaceae</taxon>
        <taxon>Phytophthora</taxon>
    </lineage>
</organism>